<dbReference type="EMBL" id="JAAGLQ010000301">
    <property type="protein sequence ID" value="NEA16867.1"/>
    <property type="molecule type" value="Genomic_DNA"/>
</dbReference>
<dbReference type="Pfam" id="PF13649">
    <property type="entry name" value="Methyltransf_25"/>
    <property type="match status" value="1"/>
</dbReference>
<sequence length="307" mass="32019">MAPSPSHPHPHPHTPGPHGAGHHRHGHTAPDGAGPRDGLARLLDLDAELFAPYRAGVLDRLAHLAGDGVSRITDLGAGTGTGTFALLERFPAARVTAVDTSPDMLALLTAAARERGLDGRLTTLEADVTEGLPGAAGADLVWASAALHHFGDPAASLAGIRAALRPGGLLAVAEMDGMPRFLPEDVVPDRPGLEGRLRAALDALHAEQVPHLGDDWGAHLTAAGFTVELEHAEDLELRAPLPAGAGLYAYLVLARVRETLDGRVAGEDLAALDALVGGGPDDVRHRDDLVVRSRRELWVARRPGDAA</sequence>
<organism evidence="5 6">
    <name type="scientific">Streptomyces halstedii</name>
    <dbReference type="NCBI Taxonomy" id="1944"/>
    <lineage>
        <taxon>Bacteria</taxon>
        <taxon>Bacillati</taxon>
        <taxon>Actinomycetota</taxon>
        <taxon>Actinomycetes</taxon>
        <taxon>Kitasatosporales</taxon>
        <taxon>Streptomycetaceae</taxon>
        <taxon>Streptomyces</taxon>
    </lineage>
</organism>
<evidence type="ECO:0000256" key="1">
    <source>
        <dbReference type="ARBA" id="ARBA00022603"/>
    </source>
</evidence>
<name>A0A6N9TZN0_STRHA</name>
<dbReference type="CDD" id="cd02440">
    <property type="entry name" value="AdoMet_MTases"/>
    <property type="match status" value="1"/>
</dbReference>
<feature type="domain" description="Methyltransferase" evidence="4">
    <location>
        <begin position="72"/>
        <end position="168"/>
    </location>
</feature>
<dbReference type="Proteomes" id="UP000471293">
    <property type="component" value="Unassembled WGS sequence"/>
</dbReference>
<evidence type="ECO:0000256" key="2">
    <source>
        <dbReference type="ARBA" id="ARBA00022679"/>
    </source>
</evidence>
<evidence type="ECO:0000259" key="4">
    <source>
        <dbReference type="Pfam" id="PF13649"/>
    </source>
</evidence>
<evidence type="ECO:0000313" key="5">
    <source>
        <dbReference type="EMBL" id="NEA16867.1"/>
    </source>
</evidence>
<feature type="region of interest" description="Disordered" evidence="3">
    <location>
        <begin position="1"/>
        <end position="35"/>
    </location>
</feature>
<protein>
    <submittedName>
        <fullName evidence="5">Methyltransferase domain-containing protein</fullName>
    </submittedName>
</protein>
<accession>A0A6N9TZN0</accession>
<reference evidence="5 6" key="1">
    <citation type="submission" date="2020-01" db="EMBL/GenBank/DDBJ databases">
        <title>Insect and environment-associated Actinomycetes.</title>
        <authorList>
            <person name="Currrie C."/>
            <person name="Chevrette M."/>
            <person name="Carlson C."/>
            <person name="Stubbendieck R."/>
            <person name="Wendt-Pienkowski E."/>
        </authorList>
    </citation>
    <scope>NUCLEOTIDE SEQUENCE [LARGE SCALE GENOMIC DNA]</scope>
    <source>
        <strain evidence="5 6">SID11342</strain>
    </source>
</reference>
<gene>
    <name evidence="5" type="ORF">G3I29_15305</name>
</gene>
<dbReference type="AlphaFoldDB" id="A0A6N9TZN0"/>
<dbReference type="PANTHER" id="PTHR43861:SF1">
    <property type="entry name" value="TRANS-ACONITATE 2-METHYLTRANSFERASE"/>
    <property type="match status" value="1"/>
</dbReference>
<dbReference type="PANTHER" id="PTHR43861">
    <property type="entry name" value="TRANS-ACONITATE 2-METHYLTRANSFERASE-RELATED"/>
    <property type="match status" value="1"/>
</dbReference>
<evidence type="ECO:0000313" key="6">
    <source>
        <dbReference type="Proteomes" id="UP000471293"/>
    </source>
</evidence>
<keyword evidence="2 5" id="KW-0808">Transferase</keyword>
<dbReference type="InterPro" id="IPR029063">
    <property type="entry name" value="SAM-dependent_MTases_sf"/>
</dbReference>
<proteinExistence type="predicted"/>
<dbReference type="GO" id="GO:0032259">
    <property type="term" value="P:methylation"/>
    <property type="evidence" value="ECO:0007669"/>
    <property type="project" value="UniProtKB-KW"/>
</dbReference>
<keyword evidence="1 5" id="KW-0489">Methyltransferase</keyword>
<dbReference type="GO" id="GO:0008168">
    <property type="term" value="F:methyltransferase activity"/>
    <property type="evidence" value="ECO:0007669"/>
    <property type="project" value="UniProtKB-KW"/>
</dbReference>
<dbReference type="SUPFAM" id="SSF53335">
    <property type="entry name" value="S-adenosyl-L-methionine-dependent methyltransferases"/>
    <property type="match status" value="1"/>
</dbReference>
<evidence type="ECO:0000256" key="3">
    <source>
        <dbReference type="SAM" id="MobiDB-lite"/>
    </source>
</evidence>
<dbReference type="GO" id="GO:0017000">
    <property type="term" value="P:antibiotic biosynthetic process"/>
    <property type="evidence" value="ECO:0007669"/>
    <property type="project" value="UniProtKB-ARBA"/>
</dbReference>
<comment type="caution">
    <text evidence="5">The sequence shown here is derived from an EMBL/GenBank/DDBJ whole genome shotgun (WGS) entry which is preliminary data.</text>
</comment>
<dbReference type="InterPro" id="IPR041698">
    <property type="entry name" value="Methyltransf_25"/>
</dbReference>
<dbReference type="Gene3D" id="3.40.50.150">
    <property type="entry name" value="Vaccinia Virus protein VP39"/>
    <property type="match status" value="1"/>
</dbReference>
<dbReference type="RefSeq" id="WP_164345253.1">
    <property type="nucleotide sequence ID" value="NZ_JAAGLQ010000301.1"/>
</dbReference>